<evidence type="ECO:0000256" key="2">
    <source>
        <dbReference type="SAM" id="MobiDB-lite"/>
    </source>
</evidence>
<dbReference type="Pfam" id="PF21388">
    <property type="entry name" value="SPATA2_PUB-like"/>
    <property type="match status" value="1"/>
</dbReference>
<feature type="domain" description="Spermatogenesis-associated protein 2 PUB-like" evidence="3">
    <location>
        <begin position="44"/>
        <end position="184"/>
    </location>
</feature>
<dbReference type="InterPro" id="IPR048839">
    <property type="entry name" value="SPATA2_PUB-like"/>
</dbReference>
<dbReference type="GO" id="GO:0005737">
    <property type="term" value="C:cytoplasm"/>
    <property type="evidence" value="ECO:0007669"/>
    <property type="project" value="TreeGrafter"/>
</dbReference>
<dbReference type="AlphaFoldDB" id="A0A667XMV1"/>
<dbReference type="Proteomes" id="UP000472263">
    <property type="component" value="Chromosome 15"/>
</dbReference>
<reference evidence="4" key="3">
    <citation type="submission" date="2025-09" db="UniProtKB">
        <authorList>
            <consortium name="Ensembl"/>
        </authorList>
    </citation>
    <scope>IDENTIFICATION</scope>
</reference>
<feature type="compositionally biased region" description="Basic and acidic residues" evidence="2">
    <location>
        <begin position="417"/>
        <end position="435"/>
    </location>
</feature>
<protein>
    <submittedName>
        <fullName evidence="4">Uncharacterized LOC115372975</fullName>
    </submittedName>
</protein>
<dbReference type="PANTHER" id="PTHR15326:SF9">
    <property type="entry name" value="SPERMATOGENESIS-ASSOCIATED PROTEIN 2"/>
    <property type="match status" value="1"/>
</dbReference>
<accession>A0A667XMV1</accession>
<feature type="region of interest" description="Disordered" evidence="2">
    <location>
        <begin position="417"/>
        <end position="439"/>
    </location>
</feature>
<dbReference type="GeneTree" id="ENSGT00530000063956"/>
<dbReference type="Gene3D" id="1.20.58.2190">
    <property type="match status" value="1"/>
</dbReference>
<feature type="compositionally biased region" description="Polar residues" evidence="2">
    <location>
        <begin position="286"/>
        <end position="308"/>
    </location>
</feature>
<organism evidence="4 5">
    <name type="scientific">Myripristis murdjan</name>
    <name type="common">pinecone soldierfish</name>
    <dbReference type="NCBI Taxonomy" id="586833"/>
    <lineage>
        <taxon>Eukaryota</taxon>
        <taxon>Metazoa</taxon>
        <taxon>Chordata</taxon>
        <taxon>Craniata</taxon>
        <taxon>Vertebrata</taxon>
        <taxon>Euteleostomi</taxon>
        <taxon>Actinopterygii</taxon>
        <taxon>Neopterygii</taxon>
        <taxon>Teleostei</taxon>
        <taxon>Neoteleostei</taxon>
        <taxon>Acanthomorphata</taxon>
        <taxon>Holocentriformes</taxon>
        <taxon>Holocentridae</taxon>
        <taxon>Myripristis</taxon>
    </lineage>
</organism>
<keyword evidence="5" id="KW-1185">Reference proteome</keyword>
<sequence>MKDGAAAEKQTMVSRQDIFEEYVSYYRQAGSTELPQGSDAQVGMKAAQFLLREPEPRERFTSFPFYQIVMEGGEALGRDWTKHLAAFMKASEFLERLCVNLFLQPWKKEFKTLKTFTGPFVYHLLPVLTTSTIDSVLASIGYLPHTDTQLRLREDANPNTAMLVGFELLLARVECRSLLEFLEQNQPGLQVIPEIRVLQPCATDSQTPLETSAGCYPDLVCLLQTMIVLLLFLQLPLSLEATPAVKPQPKPLQNHYSEDKSIIEMHRNYPDLAIRGRPLIQDKTQRASNSRDSTKALQITSKNNDANSSKAGTLVYSLQNTTPPRAEAPSLTSMEEEQELNKLAERMGQLSVLHKLRNTVEENPPQVLLGHGTSQLDGGILKQQKQPTLCHPSLQTICNVSDCQTCKGGAGIVGWEGEKRHERDGERGGGEDEHLAQSYIIVEHKKK</sequence>
<gene>
    <name evidence="4" type="primary">LOC115372975</name>
</gene>
<evidence type="ECO:0000313" key="5">
    <source>
        <dbReference type="Proteomes" id="UP000472263"/>
    </source>
</evidence>
<feature type="region of interest" description="Disordered" evidence="2">
    <location>
        <begin position="278"/>
        <end position="308"/>
    </location>
</feature>
<evidence type="ECO:0000313" key="4">
    <source>
        <dbReference type="Ensembl" id="ENSMMDP00005013559.1"/>
    </source>
</evidence>
<evidence type="ECO:0000259" key="3">
    <source>
        <dbReference type="Pfam" id="PF21388"/>
    </source>
</evidence>
<reference evidence="4" key="2">
    <citation type="submission" date="2025-08" db="UniProtKB">
        <authorList>
            <consortium name="Ensembl"/>
        </authorList>
    </citation>
    <scope>IDENTIFICATION</scope>
</reference>
<comment type="similarity">
    <text evidence="1">Belongs to the SPATA2 family.</text>
</comment>
<evidence type="ECO:0000256" key="1">
    <source>
        <dbReference type="ARBA" id="ARBA00038142"/>
    </source>
</evidence>
<reference evidence="4" key="1">
    <citation type="submission" date="2019-06" db="EMBL/GenBank/DDBJ databases">
        <authorList>
            <consortium name="Wellcome Sanger Institute Data Sharing"/>
        </authorList>
    </citation>
    <scope>NUCLEOTIDE SEQUENCE [LARGE SCALE GENOMIC DNA]</scope>
</reference>
<dbReference type="Ensembl" id="ENSMMDT00005013951.1">
    <property type="protein sequence ID" value="ENSMMDP00005013559.1"/>
    <property type="gene ID" value="ENSMMDG00005007030.1"/>
</dbReference>
<name>A0A667XMV1_9TELE</name>
<dbReference type="PANTHER" id="PTHR15326">
    <property type="entry name" value="SPERMATOGENESIS-ASSOCIATED PROTEIN 2/TAMOZHENNIC"/>
    <property type="match status" value="1"/>
</dbReference>
<proteinExistence type="inferred from homology"/>